<name>A0A1J5RS44_9ZZZZ</name>
<accession>A0A1J5RS44</accession>
<organism evidence="1">
    <name type="scientific">mine drainage metagenome</name>
    <dbReference type="NCBI Taxonomy" id="410659"/>
    <lineage>
        <taxon>unclassified sequences</taxon>
        <taxon>metagenomes</taxon>
        <taxon>ecological metagenomes</taxon>
    </lineage>
</organism>
<reference evidence="1" key="1">
    <citation type="submission" date="2016-10" db="EMBL/GenBank/DDBJ databases">
        <title>Sequence of Gallionella enrichment culture.</title>
        <authorList>
            <person name="Poehlein A."/>
            <person name="Muehling M."/>
            <person name="Daniel R."/>
        </authorList>
    </citation>
    <scope>NUCLEOTIDE SEQUENCE</scope>
</reference>
<gene>
    <name evidence="1" type="ORF">GALL_231250</name>
</gene>
<dbReference type="EMBL" id="MLJW01000177">
    <property type="protein sequence ID" value="OIQ94892.1"/>
    <property type="molecule type" value="Genomic_DNA"/>
</dbReference>
<sequence length="148" mass="15943">MLASWMSPACVAAGAATSTFGTTIGSGLLCLDQIDPFFFWTYLKESFGVPYKQEGGAYWFKVQTSLWGMQVSDILVSDGSGQLVFLAATIKAKPDALSDAILGSTGIGYMKDGAMRYSPLESGLGSRIVHAGQDSRIYCAKYNPDSWR</sequence>
<dbReference type="AlphaFoldDB" id="A0A1J5RS44"/>
<protein>
    <submittedName>
        <fullName evidence="1">Uncharacterized protein</fullName>
    </submittedName>
</protein>
<evidence type="ECO:0000313" key="1">
    <source>
        <dbReference type="EMBL" id="OIQ94892.1"/>
    </source>
</evidence>
<comment type="caution">
    <text evidence="1">The sequence shown here is derived from an EMBL/GenBank/DDBJ whole genome shotgun (WGS) entry which is preliminary data.</text>
</comment>
<proteinExistence type="predicted"/>